<protein>
    <recommendedName>
        <fullName evidence="6">Chitin-binding type-1 domain-containing protein</fullName>
    </recommendedName>
</protein>
<feature type="signal peptide" evidence="5">
    <location>
        <begin position="1"/>
        <end position="23"/>
    </location>
</feature>
<organism evidence="7 8">
    <name type="scientific">Recurvomyces mirabilis</name>
    <dbReference type="NCBI Taxonomy" id="574656"/>
    <lineage>
        <taxon>Eukaryota</taxon>
        <taxon>Fungi</taxon>
        <taxon>Dikarya</taxon>
        <taxon>Ascomycota</taxon>
        <taxon>Pezizomycotina</taxon>
        <taxon>Dothideomycetes</taxon>
        <taxon>Dothideomycetidae</taxon>
        <taxon>Mycosphaerellales</taxon>
        <taxon>Teratosphaeriaceae</taxon>
        <taxon>Recurvomyces</taxon>
    </lineage>
</organism>
<feature type="transmembrane region" description="Helical" evidence="4">
    <location>
        <begin position="677"/>
        <end position="698"/>
    </location>
</feature>
<comment type="caution">
    <text evidence="2">Lacks conserved residue(s) required for the propagation of feature annotation.</text>
</comment>
<keyword evidence="4" id="KW-1133">Transmembrane helix</keyword>
<evidence type="ECO:0000256" key="4">
    <source>
        <dbReference type="SAM" id="Phobius"/>
    </source>
</evidence>
<dbReference type="Proteomes" id="UP001274830">
    <property type="component" value="Unassembled WGS sequence"/>
</dbReference>
<accession>A0AAE0WJX5</accession>
<gene>
    <name evidence="7" type="ORF">LTR78_007174</name>
</gene>
<evidence type="ECO:0000256" key="5">
    <source>
        <dbReference type="SAM" id="SignalP"/>
    </source>
</evidence>
<proteinExistence type="predicted"/>
<dbReference type="Gene3D" id="3.30.60.10">
    <property type="entry name" value="Endochitinase-like"/>
    <property type="match status" value="1"/>
</dbReference>
<feature type="chain" id="PRO_5041951181" description="Chitin-binding type-1 domain-containing protein" evidence="5">
    <location>
        <begin position="24"/>
        <end position="699"/>
    </location>
</feature>
<keyword evidence="5" id="KW-0732">Signal</keyword>
<name>A0AAE0WJX5_9PEZI</name>
<dbReference type="EMBL" id="JAUTXT010000028">
    <property type="protein sequence ID" value="KAK3673063.1"/>
    <property type="molecule type" value="Genomic_DNA"/>
</dbReference>
<dbReference type="InterPro" id="IPR036861">
    <property type="entry name" value="Endochitinase-like_sf"/>
</dbReference>
<keyword evidence="1 2" id="KW-0147">Chitin-binding</keyword>
<evidence type="ECO:0000256" key="3">
    <source>
        <dbReference type="SAM" id="MobiDB-lite"/>
    </source>
</evidence>
<reference evidence="7" key="1">
    <citation type="submission" date="2023-07" db="EMBL/GenBank/DDBJ databases">
        <title>Black Yeasts Isolated from many extreme environments.</title>
        <authorList>
            <person name="Coleine C."/>
            <person name="Stajich J.E."/>
            <person name="Selbmann L."/>
        </authorList>
    </citation>
    <scope>NUCLEOTIDE SEQUENCE</scope>
    <source>
        <strain evidence="7">CCFEE 5485</strain>
    </source>
</reference>
<keyword evidence="2" id="KW-1015">Disulfide bond</keyword>
<evidence type="ECO:0000256" key="1">
    <source>
        <dbReference type="ARBA" id="ARBA00022669"/>
    </source>
</evidence>
<keyword evidence="8" id="KW-1185">Reference proteome</keyword>
<evidence type="ECO:0000259" key="6">
    <source>
        <dbReference type="PROSITE" id="PS50941"/>
    </source>
</evidence>
<feature type="region of interest" description="Disordered" evidence="3">
    <location>
        <begin position="343"/>
        <end position="364"/>
    </location>
</feature>
<dbReference type="Pfam" id="PF22799">
    <property type="entry name" value="PIR1-like_C"/>
    <property type="match status" value="1"/>
</dbReference>
<dbReference type="PROSITE" id="PS50941">
    <property type="entry name" value="CHIT_BIND_I_2"/>
    <property type="match status" value="1"/>
</dbReference>
<sequence>MRIRTLTIAATAFLGVAASSTSGEQISDTGKYNVAGSLVAAAFLKRSGHAGFGEGTTTAGFIDAGDDDALEEGFGKINPRHDAASITTTSYDEQSQTVVTRTLPATDLIARPSCDADDGASTNPAATAVTFSTTIPKHETDMYSYQPVPTWTYSGAAARNGWLFPRMAGAATTTTTALTATEPAASSSCATDAVTFTANVKAALQKFPPGQLNGTLRLTNGALFDQTSRMAFLGNNQEIMLDAIKSRDEAGADQWSVCGDGRLMYDGNGVWCSCQSGSGTHIFQSSQYCMRSECELVQLSAVSATVTPTTSEVTSTSTVTAIVTTTIPSCPIFSDVAGSSASTTPCSESSAPPTSSSVDATSTTTDTTSLAAATGMRKMQASEVVVSITVVLTKTVSPVAGGSTTLEASDASIMPSGTMIPVILSKDGKCGSSVNQTCLTSSFGSCCSKQGMCGDSAEFCDLASCDTNFLYSNCSEPTASYNPISKRAYRTVSTETIRETLTVTVDAAKGSEPDGNGTASSHDVATALQILTTEVTVTSTPVVLSTTQITDPAPPGTVLATAVNSVATVINNPLLPNRSSTMSNWSALNPHINNTSIDTDSYLDISTFSVSGQPIATSSASTTGGETSASALTSTHVTRPSDTAAGTTNNALVPGFTPAATSNVGKNTGSSEMAPSGMVHVCAAGATLLAFCFGVMVWL</sequence>
<keyword evidence="4" id="KW-0472">Membrane</keyword>
<evidence type="ECO:0000313" key="7">
    <source>
        <dbReference type="EMBL" id="KAK3673063.1"/>
    </source>
</evidence>
<dbReference type="GO" id="GO:0008061">
    <property type="term" value="F:chitin binding"/>
    <property type="evidence" value="ECO:0007669"/>
    <property type="project" value="UniProtKB-UniRule"/>
</dbReference>
<dbReference type="InterPro" id="IPR001002">
    <property type="entry name" value="Chitin-bd_1"/>
</dbReference>
<comment type="caution">
    <text evidence="7">The sequence shown here is derived from an EMBL/GenBank/DDBJ whole genome shotgun (WGS) entry which is preliminary data.</text>
</comment>
<feature type="domain" description="Chitin-binding type-1" evidence="6">
    <location>
        <begin position="427"/>
        <end position="476"/>
    </location>
</feature>
<dbReference type="AlphaFoldDB" id="A0AAE0WJX5"/>
<evidence type="ECO:0000256" key="2">
    <source>
        <dbReference type="PROSITE-ProRule" id="PRU00261"/>
    </source>
</evidence>
<evidence type="ECO:0000313" key="8">
    <source>
        <dbReference type="Proteomes" id="UP001274830"/>
    </source>
</evidence>
<dbReference type="SUPFAM" id="SSF57016">
    <property type="entry name" value="Plant lectins/antimicrobial peptides"/>
    <property type="match status" value="1"/>
</dbReference>
<keyword evidence="4" id="KW-0812">Transmembrane</keyword>
<dbReference type="InterPro" id="IPR054508">
    <property type="entry name" value="PIR1-like_C"/>
</dbReference>
<feature type="disulfide bond" evidence="2">
    <location>
        <begin position="446"/>
        <end position="460"/>
    </location>
</feature>